<name>A0A444UBH6_ACIRT</name>
<feature type="transmembrane region" description="Helical" evidence="8">
    <location>
        <begin position="173"/>
        <end position="190"/>
    </location>
</feature>
<evidence type="ECO:0000256" key="6">
    <source>
        <dbReference type="ARBA" id="ARBA00022989"/>
    </source>
</evidence>
<keyword evidence="7 8" id="KW-0472">Membrane</keyword>
<dbReference type="GO" id="GO:0015179">
    <property type="term" value="F:L-amino acid transmembrane transporter activity"/>
    <property type="evidence" value="ECO:0007669"/>
    <property type="project" value="TreeGrafter"/>
</dbReference>
<feature type="transmembrane region" description="Helical" evidence="8">
    <location>
        <begin position="32"/>
        <end position="49"/>
    </location>
</feature>
<evidence type="ECO:0000256" key="7">
    <source>
        <dbReference type="ARBA" id="ARBA00023136"/>
    </source>
</evidence>
<evidence type="ECO:0000256" key="2">
    <source>
        <dbReference type="ARBA" id="ARBA00008066"/>
    </source>
</evidence>
<feature type="transmembrane region" description="Helical" evidence="8">
    <location>
        <begin position="56"/>
        <end position="81"/>
    </location>
</feature>
<evidence type="ECO:0000313" key="11">
    <source>
        <dbReference type="Proteomes" id="UP000289886"/>
    </source>
</evidence>
<dbReference type="PANTHER" id="PTHR22950">
    <property type="entry name" value="AMINO ACID TRANSPORTER"/>
    <property type="match status" value="1"/>
</dbReference>
<dbReference type="InterPro" id="IPR013057">
    <property type="entry name" value="AA_transpt_TM"/>
</dbReference>
<comment type="caution">
    <text evidence="10">The sequence shown here is derived from an EMBL/GenBank/DDBJ whole genome shotgun (WGS) entry which is preliminary data.</text>
</comment>
<accession>A0A444UBH6</accession>
<keyword evidence="6 8" id="KW-1133">Transmembrane helix</keyword>
<organism evidence="10 11">
    <name type="scientific">Acipenser ruthenus</name>
    <name type="common">Sterlet sturgeon</name>
    <dbReference type="NCBI Taxonomy" id="7906"/>
    <lineage>
        <taxon>Eukaryota</taxon>
        <taxon>Metazoa</taxon>
        <taxon>Chordata</taxon>
        <taxon>Craniata</taxon>
        <taxon>Vertebrata</taxon>
        <taxon>Euteleostomi</taxon>
        <taxon>Actinopterygii</taxon>
        <taxon>Chondrostei</taxon>
        <taxon>Acipenseriformes</taxon>
        <taxon>Acipenseridae</taxon>
        <taxon>Acipenser</taxon>
    </lineage>
</organism>
<feature type="domain" description="Amino acid transporter transmembrane" evidence="9">
    <location>
        <begin position="59"/>
        <end position="201"/>
    </location>
</feature>
<dbReference type="PANTHER" id="PTHR22950:SF646">
    <property type="entry name" value="SODIUM-COUPLED NEUTRAL AMINO ACID TRANSPORTER 10-RELATED"/>
    <property type="match status" value="1"/>
</dbReference>
<reference evidence="10 11" key="1">
    <citation type="submission" date="2019-01" db="EMBL/GenBank/DDBJ databases">
        <title>Draft Genome and Complete Hox-Cluster Characterization of the Sterlet Sturgeon (Acipenser ruthenus).</title>
        <authorList>
            <person name="Wei Q."/>
        </authorList>
    </citation>
    <scope>NUCLEOTIDE SEQUENCE [LARGE SCALE GENOMIC DNA]</scope>
    <source>
        <strain evidence="10">WHYD16114868_AA</strain>
        <tissue evidence="10">Blood</tissue>
    </source>
</reference>
<proteinExistence type="inferred from homology"/>
<dbReference type="AlphaFoldDB" id="A0A444UBH6"/>
<comment type="similarity">
    <text evidence="2">Belongs to the amino acid/polyamine transporter 2 family.</text>
</comment>
<dbReference type="EMBL" id="SCEB01214897">
    <property type="protein sequence ID" value="RXM32524.1"/>
    <property type="molecule type" value="Genomic_DNA"/>
</dbReference>
<evidence type="ECO:0000256" key="5">
    <source>
        <dbReference type="ARBA" id="ARBA00022970"/>
    </source>
</evidence>
<dbReference type="Pfam" id="PF01490">
    <property type="entry name" value="Aa_trans"/>
    <property type="match status" value="1"/>
</dbReference>
<evidence type="ECO:0000256" key="8">
    <source>
        <dbReference type="SAM" id="Phobius"/>
    </source>
</evidence>
<keyword evidence="5" id="KW-0029">Amino-acid transport</keyword>
<keyword evidence="11" id="KW-1185">Reference proteome</keyword>
<dbReference type="Proteomes" id="UP000289886">
    <property type="component" value="Unassembled WGS sequence"/>
</dbReference>
<protein>
    <submittedName>
        <fullName evidence="10">Putative sodium-coupled neutral amino acid transporter 6</fullName>
    </submittedName>
</protein>
<feature type="transmembrane region" description="Helical" evidence="8">
    <location>
        <begin position="101"/>
        <end position="118"/>
    </location>
</feature>
<dbReference type="GO" id="GO:0016020">
    <property type="term" value="C:membrane"/>
    <property type="evidence" value="ECO:0007669"/>
    <property type="project" value="UniProtKB-SubCell"/>
</dbReference>
<evidence type="ECO:0000256" key="1">
    <source>
        <dbReference type="ARBA" id="ARBA00004141"/>
    </source>
</evidence>
<comment type="subcellular location">
    <subcellularLocation>
        <location evidence="1">Membrane</location>
        <topology evidence="1">Multi-pass membrane protein</topology>
    </subcellularLocation>
</comment>
<evidence type="ECO:0000256" key="4">
    <source>
        <dbReference type="ARBA" id="ARBA00022692"/>
    </source>
</evidence>
<gene>
    <name evidence="10" type="ORF">EOD39_0278</name>
</gene>
<feature type="transmembrane region" description="Helical" evidence="8">
    <location>
        <begin position="146"/>
        <end position="167"/>
    </location>
</feature>
<evidence type="ECO:0000313" key="10">
    <source>
        <dbReference type="EMBL" id="RXM32524.1"/>
    </source>
</evidence>
<evidence type="ECO:0000256" key="3">
    <source>
        <dbReference type="ARBA" id="ARBA00022448"/>
    </source>
</evidence>
<evidence type="ECO:0000259" key="9">
    <source>
        <dbReference type="Pfam" id="PF01490"/>
    </source>
</evidence>
<keyword evidence="3" id="KW-0813">Transport</keyword>
<sequence>MGVCTAFHVVMGDLAVHLLQGLIGEEVTQNQRVLLIFAIGWLVVLPLSLTLTSDSILLSTTAVVGFTCFMVVVGSCGYVCFMDAVKGNILSNLPSSAMMEGVHVVLLISVVMSIPSIIQPCRQAIGTLLFEQQVNGTFSVKGDMSLCQHIATTSILLFLTMTAGILVQDVETVLGVVGTTTGAIICYIFPSLMQSKLRKGTVSGKVDHAARIYF</sequence>
<keyword evidence="4 8" id="KW-0812">Transmembrane</keyword>